<evidence type="ECO:0000256" key="7">
    <source>
        <dbReference type="ARBA" id="ARBA00022692"/>
    </source>
</evidence>
<dbReference type="Proteomes" id="UP000199039">
    <property type="component" value="Unassembled WGS sequence"/>
</dbReference>
<dbReference type="GO" id="GO:0005886">
    <property type="term" value="C:plasma membrane"/>
    <property type="evidence" value="ECO:0007669"/>
    <property type="project" value="UniProtKB-SubCell"/>
</dbReference>
<dbReference type="Pfam" id="PF00528">
    <property type="entry name" value="BPD_transp_1"/>
    <property type="match status" value="1"/>
</dbReference>
<dbReference type="InterPro" id="IPR000515">
    <property type="entry name" value="MetI-like"/>
</dbReference>
<evidence type="ECO:0000256" key="2">
    <source>
        <dbReference type="ARBA" id="ARBA00004202"/>
    </source>
</evidence>
<dbReference type="GO" id="GO:0005524">
    <property type="term" value="F:ATP binding"/>
    <property type="evidence" value="ECO:0007669"/>
    <property type="project" value="UniProtKB-KW"/>
</dbReference>
<feature type="region of interest" description="Disordered" evidence="14">
    <location>
        <begin position="288"/>
        <end position="312"/>
    </location>
</feature>
<feature type="domain" description="ABC transmembrane type-1" evidence="16">
    <location>
        <begin position="89"/>
        <end position="277"/>
    </location>
</feature>
<keyword evidence="11 13" id="KW-1133">Transmembrane helix</keyword>
<dbReference type="STRING" id="1814289.SAMN05216410_3347"/>
<dbReference type="PANTHER" id="PTHR43297">
    <property type="entry name" value="OLIGOPEPTIDE TRANSPORT ATP-BINDING PROTEIN APPD"/>
    <property type="match status" value="1"/>
</dbReference>
<reference evidence="17 18" key="1">
    <citation type="submission" date="2016-09" db="EMBL/GenBank/DDBJ databases">
        <authorList>
            <person name="Capua I."/>
            <person name="De Benedictis P."/>
            <person name="Joannis T."/>
            <person name="Lombin L.H."/>
            <person name="Cattoli G."/>
        </authorList>
    </citation>
    <scope>NUCLEOTIDE SEQUENCE [LARGE SCALE GENOMIC DNA]</scope>
    <source>
        <strain evidence="17 18">ISLP-3</strain>
    </source>
</reference>
<organism evidence="17 18">
    <name type="scientific">Sanguibacter gelidistatuariae</name>
    <dbReference type="NCBI Taxonomy" id="1814289"/>
    <lineage>
        <taxon>Bacteria</taxon>
        <taxon>Bacillati</taxon>
        <taxon>Actinomycetota</taxon>
        <taxon>Actinomycetes</taxon>
        <taxon>Micrococcales</taxon>
        <taxon>Sanguibacteraceae</taxon>
        <taxon>Sanguibacter</taxon>
    </lineage>
</organism>
<dbReference type="InterPro" id="IPR027417">
    <property type="entry name" value="P-loop_NTPase"/>
</dbReference>
<evidence type="ECO:0000313" key="18">
    <source>
        <dbReference type="Proteomes" id="UP000199039"/>
    </source>
</evidence>
<dbReference type="CDD" id="cd03257">
    <property type="entry name" value="ABC_NikE_OppD_transporters"/>
    <property type="match status" value="1"/>
</dbReference>
<dbReference type="PROSITE" id="PS00211">
    <property type="entry name" value="ABC_TRANSPORTER_1"/>
    <property type="match status" value="1"/>
</dbReference>
<dbReference type="SMART" id="SM00382">
    <property type="entry name" value="AAA"/>
    <property type="match status" value="1"/>
</dbReference>
<dbReference type="OrthoDB" id="3677453at2"/>
<evidence type="ECO:0000313" key="17">
    <source>
        <dbReference type="EMBL" id="SDD45344.1"/>
    </source>
</evidence>
<keyword evidence="12 13" id="KW-0472">Membrane</keyword>
<dbReference type="Pfam" id="PF00005">
    <property type="entry name" value="ABC_tran"/>
    <property type="match status" value="1"/>
</dbReference>
<evidence type="ECO:0000256" key="6">
    <source>
        <dbReference type="ARBA" id="ARBA00022519"/>
    </source>
</evidence>
<dbReference type="InterPro" id="IPR017871">
    <property type="entry name" value="ABC_transporter-like_CS"/>
</dbReference>
<dbReference type="InterPro" id="IPR050388">
    <property type="entry name" value="ABC_Ni/Peptide_Import"/>
</dbReference>
<keyword evidence="4 13" id="KW-0813">Transport</keyword>
<feature type="transmembrane region" description="Helical" evidence="13">
    <location>
        <begin position="153"/>
        <end position="171"/>
    </location>
</feature>
<dbReference type="GO" id="GO:0055085">
    <property type="term" value="P:transmembrane transport"/>
    <property type="evidence" value="ECO:0007669"/>
    <property type="project" value="InterPro"/>
</dbReference>
<feature type="transmembrane region" description="Helical" evidence="13">
    <location>
        <begin position="129"/>
        <end position="147"/>
    </location>
</feature>
<evidence type="ECO:0000256" key="10">
    <source>
        <dbReference type="ARBA" id="ARBA00022967"/>
    </source>
</evidence>
<dbReference type="SUPFAM" id="SSF161098">
    <property type="entry name" value="MetI-like"/>
    <property type="match status" value="1"/>
</dbReference>
<keyword evidence="7 13" id="KW-0812">Transmembrane</keyword>
<dbReference type="PANTHER" id="PTHR43297:SF14">
    <property type="entry name" value="ATPASE AAA-TYPE CORE DOMAIN-CONTAINING PROTEIN"/>
    <property type="match status" value="1"/>
</dbReference>
<feature type="transmembrane region" description="Helical" evidence="13">
    <location>
        <begin position="91"/>
        <end position="117"/>
    </location>
</feature>
<dbReference type="FunFam" id="3.40.50.300:FF:000016">
    <property type="entry name" value="Oligopeptide ABC transporter ATP-binding component"/>
    <property type="match status" value="1"/>
</dbReference>
<comment type="similarity">
    <text evidence="13">Belongs to the binding-protein-dependent transport system permease family.</text>
</comment>
<dbReference type="Pfam" id="PF12911">
    <property type="entry name" value="OppC_N"/>
    <property type="match status" value="1"/>
</dbReference>
<feature type="compositionally biased region" description="Polar residues" evidence="14">
    <location>
        <begin position="591"/>
        <end position="602"/>
    </location>
</feature>
<evidence type="ECO:0000259" key="15">
    <source>
        <dbReference type="PROSITE" id="PS50893"/>
    </source>
</evidence>
<feature type="transmembrane region" description="Helical" evidence="13">
    <location>
        <begin position="253"/>
        <end position="276"/>
    </location>
</feature>
<sequence length="602" mass="64191">MSDLTTTLPADTRSADASLAKRLLRDPLGLVSLVFLVVVVLAAVLAPLLTQHDPTVAVLGDVLADPGDGHLLGGDSAGRDVFARLLYGSRFSLLGAALALGVAVVIGGLSGLVAGYFGRWFDTLSSGAAAVLMALPGMVVLLAARSVVGTSAWWAMAIFGILLSASVFRLVRQTVQSVRNELYVDAARVAGLSDLRIIFRHVLRVVRAPIIIQAGFIASVAIAIQAGLEFLGLGDMSIPTWGSMLNDGFARIYQQPLLILWPSLMIALVCLALTLVANSLRDALESTSSPRRAVAPTSPDGASGDATASATNHAADDAGTLLRVEGLRVGYAMPDGSTKEIVHGIDLEVRRGEVVGLIGESGSGKTQSAFAIMKLLPEGGGILGGRVLWKGHDLARLSERDMTRIRGKEIAYVPQEPMSNLDPSFTIGAQLVEPMRVHLGLSRAQARTRAVELLRRVGINQPERVFRAYPHEVSGGMAQRVLIAGAISCEPELLVADEPTTALDVTVQADILDLLRSLQDDFDMGILLVTHNFGVVADLCDRVAVMREGDIVERGSTRDIFVHHEHPYTTQLFDAILTPENTRQPYRAPDQPTTPHTEVSTS</sequence>
<dbReference type="CDD" id="cd06261">
    <property type="entry name" value="TM_PBP2"/>
    <property type="match status" value="1"/>
</dbReference>
<dbReference type="AlphaFoldDB" id="A0A1G6UVQ4"/>
<comment type="similarity">
    <text evidence="3">Belongs to the ABC transporter superfamily.</text>
</comment>
<evidence type="ECO:0000256" key="14">
    <source>
        <dbReference type="SAM" id="MobiDB-lite"/>
    </source>
</evidence>
<dbReference type="SUPFAM" id="SSF52540">
    <property type="entry name" value="P-loop containing nucleoside triphosphate hydrolases"/>
    <property type="match status" value="1"/>
</dbReference>
<keyword evidence="10" id="KW-1278">Translocase</keyword>
<evidence type="ECO:0000256" key="1">
    <source>
        <dbReference type="ARBA" id="ARBA00004141"/>
    </source>
</evidence>
<evidence type="ECO:0000256" key="13">
    <source>
        <dbReference type="RuleBase" id="RU363032"/>
    </source>
</evidence>
<evidence type="ECO:0000256" key="11">
    <source>
        <dbReference type="ARBA" id="ARBA00022989"/>
    </source>
</evidence>
<dbReference type="InterPro" id="IPR003439">
    <property type="entry name" value="ABC_transporter-like_ATP-bd"/>
</dbReference>
<evidence type="ECO:0000259" key="16">
    <source>
        <dbReference type="PROSITE" id="PS50928"/>
    </source>
</evidence>
<dbReference type="Gene3D" id="1.10.3720.10">
    <property type="entry name" value="MetI-like"/>
    <property type="match status" value="1"/>
</dbReference>
<dbReference type="InterPro" id="IPR025966">
    <property type="entry name" value="OppC_N"/>
</dbReference>
<feature type="region of interest" description="Disordered" evidence="14">
    <location>
        <begin position="582"/>
        <end position="602"/>
    </location>
</feature>
<dbReference type="RefSeq" id="WP_093185398.1">
    <property type="nucleotide sequence ID" value="NZ_FMYH01000007.1"/>
</dbReference>
<gene>
    <name evidence="17" type="ORF">SAMN05216410_3347</name>
</gene>
<evidence type="ECO:0000256" key="12">
    <source>
        <dbReference type="ARBA" id="ARBA00023136"/>
    </source>
</evidence>
<evidence type="ECO:0000256" key="9">
    <source>
        <dbReference type="ARBA" id="ARBA00022840"/>
    </source>
</evidence>
<accession>A0A1G6UVQ4</accession>
<dbReference type="PROSITE" id="PS50928">
    <property type="entry name" value="ABC_TM1"/>
    <property type="match status" value="1"/>
</dbReference>
<dbReference type="Gene3D" id="3.40.50.300">
    <property type="entry name" value="P-loop containing nucleotide triphosphate hydrolases"/>
    <property type="match status" value="1"/>
</dbReference>
<keyword evidence="8" id="KW-0547">Nucleotide-binding</keyword>
<dbReference type="InterPro" id="IPR035906">
    <property type="entry name" value="MetI-like_sf"/>
</dbReference>
<evidence type="ECO:0000256" key="3">
    <source>
        <dbReference type="ARBA" id="ARBA00005417"/>
    </source>
</evidence>
<proteinExistence type="inferred from homology"/>
<feature type="domain" description="ABC transporter" evidence="15">
    <location>
        <begin position="322"/>
        <end position="573"/>
    </location>
</feature>
<evidence type="ECO:0000256" key="4">
    <source>
        <dbReference type="ARBA" id="ARBA00022448"/>
    </source>
</evidence>
<feature type="transmembrane region" description="Helical" evidence="13">
    <location>
        <begin position="210"/>
        <end position="233"/>
    </location>
</feature>
<comment type="subcellular location">
    <subcellularLocation>
        <location evidence="13">Cell membrane</location>
        <topology evidence="13">Multi-pass membrane protein</topology>
    </subcellularLocation>
    <subcellularLocation>
        <location evidence="2">Cell membrane</location>
        <topology evidence="2">Peripheral membrane protein</topology>
    </subcellularLocation>
    <subcellularLocation>
        <location evidence="1">Membrane</location>
        <topology evidence="1">Multi-pass membrane protein</topology>
    </subcellularLocation>
</comment>
<feature type="transmembrane region" description="Helical" evidence="13">
    <location>
        <begin position="28"/>
        <end position="49"/>
    </location>
</feature>
<name>A0A1G6UVQ4_9MICO</name>
<keyword evidence="6" id="KW-0997">Cell inner membrane</keyword>
<keyword evidence="5" id="KW-1003">Cell membrane</keyword>
<dbReference type="GO" id="GO:0016887">
    <property type="term" value="F:ATP hydrolysis activity"/>
    <property type="evidence" value="ECO:0007669"/>
    <property type="project" value="InterPro"/>
</dbReference>
<evidence type="ECO:0000256" key="5">
    <source>
        <dbReference type="ARBA" id="ARBA00022475"/>
    </source>
</evidence>
<dbReference type="InterPro" id="IPR003593">
    <property type="entry name" value="AAA+_ATPase"/>
</dbReference>
<protein>
    <submittedName>
        <fullName evidence="17">Peptide/nickel transport system permease protein</fullName>
    </submittedName>
</protein>
<dbReference type="EMBL" id="FMYH01000007">
    <property type="protein sequence ID" value="SDD45344.1"/>
    <property type="molecule type" value="Genomic_DNA"/>
</dbReference>
<dbReference type="PROSITE" id="PS50893">
    <property type="entry name" value="ABC_TRANSPORTER_2"/>
    <property type="match status" value="1"/>
</dbReference>
<keyword evidence="9" id="KW-0067">ATP-binding</keyword>
<evidence type="ECO:0000256" key="8">
    <source>
        <dbReference type="ARBA" id="ARBA00022741"/>
    </source>
</evidence>
<keyword evidence="18" id="KW-1185">Reference proteome</keyword>